<feature type="transmembrane region" description="Helical" evidence="7">
    <location>
        <begin position="351"/>
        <end position="368"/>
    </location>
</feature>
<feature type="transmembrane region" description="Helical" evidence="7">
    <location>
        <begin position="221"/>
        <end position="243"/>
    </location>
</feature>
<feature type="transmembrane region" description="Helical" evidence="7">
    <location>
        <begin position="60"/>
        <end position="78"/>
    </location>
</feature>
<dbReference type="Pfam" id="PF07690">
    <property type="entry name" value="MFS_1"/>
    <property type="match status" value="1"/>
</dbReference>
<comment type="subcellular location">
    <subcellularLocation>
        <location evidence="1">Membrane</location>
        <topology evidence="1">Multi-pass membrane protein</topology>
    </subcellularLocation>
</comment>
<sequence length="532" mass="57455">MSDESDPLLPILSPRAIADSARTNVLLFMLIFQFGLGGFAALRESYTEKILNVSDPVATATWALVAFYAAHAITMPLLGKLSDYVGRKILMLMGLAIQVIAFVSLALNSRSLIFIVSFGVLGALDSSYTMMQLALVDTSNEPLGSGPIYGFLAKYTMYVEPENKRAHDQDKPSIDNKLLHDKNTHVVEERRVGALFSLAWMIGLLGSIFGVIGASAAATKLGIRITIIILAGCYVLLFLRILYAMPETAPDNSEAVHASGIIGIVTAVLAEQALGIQLLFDTTRRRMLLLASFLEHAAASGAISLISYWLVFKFGFGIYMQSAVFLATLILVALSVLGLQGFAIELSQSSEQACAIIIIFSLPLFGLLAFSVKYWMALIGIPATAAIAILPELRALLTADLPKADQGFVQGALTSLNAVADIVGSLACLVVFEETVDDDIPHDSHRSRGSLQANSIWHAILFIQLIVAFILFYLPTAEDIVVPVTYAYSADREAVPVKGVVHPIHSSTPGDASSSFVEKRGGRERRWWSPSS</sequence>
<evidence type="ECO:0000256" key="3">
    <source>
        <dbReference type="ARBA" id="ARBA00022692"/>
    </source>
</evidence>
<dbReference type="InterPro" id="IPR011701">
    <property type="entry name" value="MFS"/>
</dbReference>
<reference evidence="8" key="1">
    <citation type="submission" date="2021-01" db="EMBL/GenBank/DDBJ databases">
        <authorList>
            <person name="Corre E."/>
            <person name="Pelletier E."/>
            <person name="Niang G."/>
            <person name="Scheremetjew M."/>
            <person name="Finn R."/>
            <person name="Kale V."/>
            <person name="Holt S."/>
            <person name="Cochrane G."/>
            <person name="Meng A."/>
            <person name="Brown T."/>
            <person name="Cohen L."/>
        </authorList>
    </citation>
    <scope>NUCLEOTIDE SEQUENCE</scope>
    <source>
        <strain evidence="8">CCMP1510</strain>
    </source>
</reference>
<dbReference type="PANTHER" id="PTHR23504">
    <property type="entry name" value="MAJOR FACILITATOR SUPERFAMILY DOMAIN-CONTAINING PROTEIN 10"/>
    <property type="match status" value="1"/>
</dbReference>
<dbReference type="GO" id="GO:0022857">
    <property type="term" value="F:transmembrane transporter activity"/>
    <property type="evidence" value="ECO:0007669"/>
    <property type="project" value="InterPro"/>
</dbReference>
<keyword evidence="4 7" id="KW-1133">Transmembrane helix</keyword>
<gene>
    <name evidence="8" type="ORF">ALAG00032_LOCUS15216</name>
</gene>
<keyword evidence="2" id="KW-0813">Transport</keyword>
<feature type="compositionally biased region" description="Polar residues" evidence="6">
    <location>
        <begin position="506"/>
        <end position="516"/>
    </location>
</feature>
<feature type="transmembrane region" description="Helical" evidence="7">
    <location>
        <begin position="318"/>
        <end position="339"/>
    </location>
</feature>
<name>A0A7S3NKT8_9STRA</name>
<dbReference type="SUPFAM" id="SSF103473">
    <property type="entry name" value="MFS general substrate transporter"/>
    <property type="match status" value="2"/>
</dbReference>
<evidence type="ECO:0000256" key="1">
    <source>
        <dbReference type="ARBA" id="ARBA00004141"/>
    </source>
</evidence>
<dbReference type="InterPro" id="IPR036259">
    <property type="entry name" value="MFS_trans_sf"/>
</dbReference>
<feature type="compositionally biased region" description="Basic and acidic residues" evidence="6">
    <location>
        <begin position="517"/>
        <end position="532"/>
    </location>
</feature>
<evidence type="ECO:0000256" key="5">
    <source>
        <dbReference type="ARBA" id="ARBA00023136"/>
    </source>
</evidence>
<evidence type="ECO:0000256" key="7">
    <source>
        <dbReference type="SAM" id="Phobius"/>
    </source>
</evidence>
<evidence type="ECO:0000313" key="8">
    <source>
        <dbReference type="EMBL" id="CAE0374413.1"/>
    </source>
</evidence>
<evidence type="ECO:0000256" key="2">
    <source>
        <dbReference type="ARBA" id="ARBA00022448"/>
    </source>
</evidence>
<proteinExistence type="predicted"/>
<feature type="transmembrane region" description="Helical" evidence="7">
    <location>
        <begin position="456"/>
        <end position="474"/>
    </location>
</feature>
<feature type="transmembrane region" description="Helical" evidence="7">
    <location>
        <begin position="255"/>
        <end position="280"/>
    </location>
</feature>
<feature type="transmembrane region" description="Helical" evidence="7">
    <location>
        <begin position="192"/>
        <end position="214"/>
    </location>
</feature>
<dbReference type="GO" id="GO:0016020">
    <property type="term" value="C:membrane"/>
    <property type="evidence" value="ECO:0007669"/>
    <property type="project" value="UniProtKB-SubCell"/>
</dbReference>
<feature type="transmembrane region" description="Helical" evidence="7">
    <location>
        <begin position="90"/>
        <end position="121"/>
    </location>
</feature>
<dbReference type="EMBL" id="HBIJ01023131">
    <property type="protein sequence ID" value="CAE0374413.1"/>
    <property type="molecule type" value="Transcribed_RNA"/>
</dbReference>
<keyword evidence="5 7" id="KW-0472">Membrane</keyword>
<evidence type="ECO:0000256" key="6">
    <source>
        <dbReference type="SAM" id="MobiDB-lite"/>
    </source>
</evidence>
<protein>
    <recommendedName>
        <fullName evidence="9">Major facilitator superfamily (MFS) profile domain-containing protein</fullName>
    </recommendedName>
</protein>
<organism evidence="8">
    <name type="scientific">Aureoumbra lagunensis</name>
    <dbReference type="NCBI Taxonomy" id="44058"/>
    <lineage>
        <taxon>Eukaryota</taxon>
        <taxon>Sar</taxon>
        <taxon>Stramenopiles</taxon>
        <taxon>Ochrophyta</taxon>
        <taxon>Pelagophyceae</taxon>
        <taxon>Pelagomonadales</taxon>
        <taxon>Aureoumbra</taxon>
    </lineage>
</organism>
<feature type="transmembrane region" description="Helical" evidence="7">
    <location>
        <begin position="287"/>
        <end position="312"/>
    </location>
</feature>
<accession>A0A7S3NKT8</accession>
<evidence type="ECO:0000256" key="4">
    <source>
        <dbReference type="ARBA" id="ARBA00022989"/>
    </source>
</evidence>
<feature type="transmembrane region" description="Helical" evidence="7">
    <location>
        <begin position="374"/>
        <end position="393"/>
    </location>
</feature>
<dbReference type="PANTHER" id="PTHR23504:SF15">
    <property type="entry name" value="MAJOR FACILITATOR SUPERFAMILY (MFS) PROFILE DOMAIN-CONTAINING PROTEIN"/>
    <property type="match status" value="1"/>
</dbReference>
<dbReference type="Gene3D" id="1.20.1250.20">
    <property type="entry name" value="MFS general substrate transporter like domains"/>
    <property type="match status" value="1"/>
</dbReference>
<feature type="region of interest" description="Disordered" evidence="6">
    <location>
        <begin position="506"/>
        <end position="532"/>
    </location>
</feature>
<feature type="transmembrane region" description="Helical" evidence="7">
    <location>
        <begin position="21"/>
        <end position="40"/>
    </location>
</feature>
<keyword evidence="3 7" id="KW-0812">Transmembrane</keyword>
<evidence type="ECO:0008006" key="9">
    <source>
        <dbReference type="Google" id="ProtNLM"/>
    </source>
</evidence>
<dbReference type="AlphaFoldDB" id="A0A7S3NKT8"/>